<dbReference type="EMBL" id="LAZR01011638">
    <property type="protein sequence ID" value="KKM60653.1"/>
    <property type="molecule type" value="Genomic_DNA"/>
</dbReference>
<sequence length="137" mass="15761">MFSLWLFDKKSLFKSGIFDKKSLFASGIRENLRLCAIKESIPICCRDGYQTAIILRQQTTWIQIPDTGRIVKTAFCDKLAKKPGILGVGNLTAHGYIFFTILIKERANHSDMRVQIIDELFRKQNLTVLIPFSESYR</sequence>
<accession>A0A0F9ITJ9</accession>
<reference evidence="1" key="1">
    <citation type="journal article" date="2015" name="Nature">
        <title>Complex archaea that bridge the gap between prokaryotes and eukaryotes.</title>
        <authorList>
            <person name="Spang A."/>
            <person name="Saw J.H."/>
            <person name="Jorgensen S.L."/>
            <person name="Zaremba-Niedzwiedzka K."/>
            <person name="Martijn J."/>
            <person name="Lind A.E."/>
            <person name="van Eijk R."/>
            <person name="Schleper C."/>
            <person name="Guy L."/>
            <person name="Ettema T.J."/>
        </authorList>
    </citation>
    <scope>NUCLEOTIDE SEQUENCE</scope>
</reference>
<proteinExistence type="predicted"/>
<gene>
    <name evidence="1" type="ORF">LCGC14_1539680</name>
</gene>
<organism evidence="1">
    <name type="scientific">marine sediment metagenome</name>
    <dbReference type="NCBI Taxonomy" id="412755"/>
    <lineage>
        <taxon>unclassified sequences</taxon>
        <taxon>metagenomes</taxon>
        <taxon>ecological metagenomes</taxon>
    </lineage>
</organism>
<protein>
    <submittedName>
        <fullName evidence="1">Uncharacterized protein</fullName>
    </submittedName>
</protein>
<evidence type="ECO:0000313" key="1">
    <source>
        <dbReference type="EMBL" id="KKM60653.1"/>
    </source>
</evidence>
<dbReference type="AlphaFoldDB" id="A0A0F9ITJ9"/>
<name>A0A0F9ITJ9_9ZZZZ</name>
<comment type="caution">
    <text evidence="1">The sequence shown here is derived from an EMBL/GenBank/DDBJ whole genome shotgun (WGS) entry which is preliminary data.</text>
</comment>